<keyword evidence="21" id="KW-1185">Reference proteome</keyword>
<evidence type="ECO:0000313" key="21">
    <source>
        <dbReference type="Proteomes" id="UP000011058"/>
    </source>
</evidence>
<dbReference type="EMBL" id="HE796683">
    <property type="protein sequence ID" value="CCG99902.1"/>
    <property type="molecule type" value="Genomic_DNA"/>
</dbReference>
<dbReference type="PANTHER" id="PTHR34299">
    <property type="entry name" value="DIACYLGLYCEROL KINASE"/>
    <property type="match status" value="1"/>
</dbReference>
<keyword evidence="18" id="KW-0460">Magnesium</keyword>
<evidence type="ECO:0000256" key="16">
    <source>
        <dbReference type="PIRSR" id="PIRSR600829-2"/>
    </source>
</evidence>
<dbReference type="eggNOG" id="COG0818">
    <property type="taxonomic scope" value="Bacteria"/>
</dbReference>
<organism evidence="20 21">
    <name type="scientific">Fibrella aestuarina BUZ 2</name>
    <dbReference type="NCBI Taxonomy" id="1166018"/>
    <lineage>
        <taxon>Bacteria</taxon>
        <taxon>Pseudomonadati</taxon>
        <taxon>Bacteroidota</taxon>
        <taxon>Cytophagia</taxon>
        <taxon>Cytophagales</taxon>
        <taxon>Spirosomataceae</taxon>
        <taxon>Fibrella</taxon>
    </lineage>
</organism>
<evidence type="ECO:0000256" key="10">
    <source>
        <dbReference type="ARBA" id="ARBA00022989"/>
    </source>
</evidence>
<dbReference type="PATRIC" id="fig|1166018.3.peg.3633"/>
<evidence type="ECO:0000256" key="3">
    <source>
        <dbReference type="ARBA" id="ARBA00022475"/>
    </source>
</evidence>
<dbReference type="GO" id="GO:0004143">
    <property type="term" value="F:ATP-dependent diacylglycerol kinase activity"/>
    <property type="evidence" value="ECO:0007669"/>
    <property type="project" value="UniProtKB-EC"/>
</dbReference>
<evidence type="ECO:0000256" key="9">
    <source>
        <dbReference type="ARBA" id="ARBA00022840"/>
    </source>
</evidence>
<feature type="binding site" evidence="16">
    <location>
        <position position="97"/>
    </location>
    <ligand>
        <name>substrate</name>
    </ligand>
</feature>
<feature type="binding site" evidence="18">
    <location>
        <position position="27"/>
    </location>
    <ligand>
        <name>a divalent metal cation</name>
        <dbReference type="ChEBI" id="CHEBI:60240"/>
    </ligand>
</feature>
<evidence type="ECO:0000256" key="5">
    <source>
        <dbReference type="ARBA" id="ARBA00022679"/>
    </source>
</evidence>
<evidence type="ECO:0000256" key="18">
    <source>
        <dbReference type="PIRSR" id="PIRSR600829-4"/>
    </source>
</evidence>
<feature type="binding site" evidence="17">
    <location>
        <position position="75"/>
    </location>
    <ligand>
        <name>ATP</name>
        <dbReference type="ChEBI" id="CHEBI:30616"/>
    </ligand>
</feature>
<name>I0K6Z9_9BACT</name>
<dbReference type="AlphaFoldDB" id="I0K6Z9"/>
<comment type="similarity">
    <text evidence="2">Belongs to the bacterial diacylglycerol kinase family.</text>
</comment>
<keyword evidence="12 19" id="KW-0472">Membrane</keyword>
<feature type="transmembrane region" description="Helical" evidence="19">
    <location>
        <begin position="32"/>
        <end position="49"/>
    </location>
</feature>
<accession>I0K6Z9</accession>
<keyword evidence="6 19" id="KW-0812">Transmembrane</keyword>
<keyword evidence="7 17" id="KW-0547">Nucleotide-binding</keyword>
<dbReference type="InterPro" id="IPR036945">
    <property type="entry name" value="DAGK_sf"/>
</dbReference>
<evidence type="ECO:0000256" key="7">
    <source>
        <dbReference type="ARBA" id="ARBA00022741"/>
    </source>
</evidence>
<evidence type="ECO:0000256" key="15">
    <source>
        <dbReference type="PIRSR" id="PIRSR600829-1"/>
    </source>
</evidence>
<evidence type="ECO:0000256" key="1">
    <source>
        <dbReference type="ARBA" id="ARBA00004651"/>
    </source>
</evidence>
<keyword evidence="4" id="KW-0444">Lipid biosynthesis</keyword>
<keyword evidence="3" id="KW-1003">Cell membrane</keyword>
<dbReference type="KEGG" id="fae:FAES_1893"/>
<keyword evidence="8 20" id="KW-0418">Kinase</keyword>
<feature type="binding site" evidence="17">
    <location>
        <begin position="93"/>
        <end position="94"/>
    </location>
    <ligand>
        <name>ATP</name>
        <dbReference type="ChEBI" id="CHEBI:30616"/>
    </ligand>
</feature>
<reference evidence="20 21" key="1">
    <citation type="journal article" date="2012" name="J. Bacteriol.">
        <title>Genome Sequence of Fibrella aestuarina BUZ 2T, a Filamentous Marine Bacterium.</title>
        <authorList>
            <person name="Filippini M."/>
            <person name="Qi W."/>
            <person name="Blom J."/>
            <person name="Goesmann A."/>
            <person name="Smits T.H."/>
            <person name="Bagheri H.C."/>
        </authorList>
    </citation>
    <scope>NUCLEOTIDE SEQUENCE [LARGE SCALE GENOMIC DNA]</scope>
    <source>
        <strain evidence="21">BUZ 2T</strain>
    </source>
</reference>
<dbReference type="GO" id="GO:0008654">
    <property type="term" value="P:phospholipid biosynthetic process"/>
    <property type="evidence" value="ECO:0007669"/>
    <property type="project" value="UniProtKB-KW"/>
</dbReference>
<comment type="cofactor">
    <cofactor evidence="18">
        <name>Mg(2+)</name>
        <dbReference type="ChEBI" id="CHEBI:18420"/>
    </cofactor>
    <text evidence="18">Mn(2+), Zn(2+), Cd(2+) and Co(2+) support activity to lesser extents.</text>
</comment>
<feature type="active site" description="Proton acceptor" evidence="15">
    <location>
        <position position="68"/>
    </location>
</feature>
<evidence type="ECO:0000256" key="19">
    <source>
        <dbReference type="SAM" id="Phobius"/>
    </source>
</evidence>
<keyword evidence="10 19" id="KW-1133">Transmembrane helix</keyword>
<gene>
    <name evidence="20" type="ORF">FAES_1893</name>
</gene>
<proteinExistence type="inferred from homology"/>
<evidence type="ECO:0000256" key="13">
    <source>
        <dbReference type="ARBA" id="ARBA00023209"/>
    </source>
</evidence>
<keyword evidence="9 17" id="KW-0067">ATP-binding</keyword>
<dbReference type="Pfam" id="PF01219">
    <property type="entry name" value="DAGK_prokar"/>
    <property type="match status" value="1"/>
</dbReference>
<protein>
    <submittedName>
        <fullName evidence="20">Diacylglycerol kinase</fullName>
        <ecNumber evidence="20">2.7.1.107</ecNumber>
    </submittedName>
</protein>
<dbReference type="GO" id="GO:0046872">
    <property type="term" value="F:metal ion binding"/>
    <property type="evidence" value="ECO:0007669"/>
    <property type="project" value="UniProtKB-KW"/>
</dbReference>
<dbReference type="CDD" id="cd14265">
    <property type="entry name" value="UDPK_IM_like"/>
    <property type="match status" value="1"/>
</dbReference>
<dbReference type="InterPro" id="IPR000829">
    <property type="entry name" value="DAGK"/>
</dbReference>
<evidence type="ECO:0000256" key="17">
    <source>
        <dbReference type="PIRSR" id="PIRSR600829-3"/>
    </source>
</evidence>
<dbReference type="EC" id="2.7.1.107" evidence="20"/>
<feature type="binding site" evidence="18">
    <location>
        <position position="75"/>
    </location>
    <ligand>
        <name>a divalent metal cation</name>
        <dbReference type="ChEBI" id="CHEBI:60240"/>
    </ligand>
</feature>
<dbReference type="STRING" id="1166018.FAES_1893"/>
<dbReference type="HOGENOM" id="CLU_112343_2_2_10"/>
<keyword evidence="13" id="KW-0594">Phospholipid biosynthesis</keyword>
<feature type="binding site" evidence="17">
    <location>
        <position position="15"/>
    </location>
    <ligand>
        <name>ATP</name>
        <dbReference type="ChEBI" id="CHEBI:30616"/>
    </ligand>
</feature>
<keyword evidence="11" id="KW-0443">Lipid metabolism</keyword>
<dbReference type="PANTHER" id="PTHR34299:SF1">
    <property type="entry name" value="DIACYLGLYCEROL KINASE"/>
    <property type="match status" value="1"/>
</dbReference>
<evidence type="ECO:0000256" key="12">
    <source>
        <dbReference type="ARBA" id="ARBA00023136"/>
    </source>
</evidence>
<dbReference type="InterPro" id="IPR033717">
    <property type="entry name" value="UDPK"/>
</dbReference>
<keyword evidence="5 20" id="KW-0808">Transferase</keyword>
<comment type="subcellular location">
    <subcellularLocation>
        <location evidence="1">Cell membrane</location>
        <topology evidence="1">Multi-pass membrane protein</topology>
    </subcellularLocation>
</comment>
<feature type="transmembrane region" description="Helical" evidence="19">
    <location>
        <begin position="95"/>
        <end position="116"/>
    </location>
</feature>
<feature type="binding site" evidence="16">
    <location>
        <position position="68"/>
    </location>
    <ligand>
        <name>substrate</name>
    </ligand>
</feature>
<dbReference type="GO" id="GO:0005886">
    <property type="term" value="C:plasma membrane"/>
    <property type="evidence" value="ECO:0007669"/>
    <property type="project" value="UniProtKB-SubCell"/>
</dbReference>
<feature type="binding site" evidence="17">
    <location>
        <position position="27"/>
    </location>
    <ligand>
        <name>ATP</name>
        <dbReference type="ChEBI" id="CHEBI:30616"/>
    </ligand>
</feature>
<evidence type="ECO:0000256" key="2">
    <source>
        <dbReference type="ARBA" id="ARBA00005967"/>
    </source>
</evidence>
<sequence>MLMLDVRKVWRSFRYAGQGIIDLFRYENNAKVHLLAAGVALGLGLWLGLTNLEWALLTMQIGLVWAAEAFNTALEKLADRVTTAHDPLIRATKDLASGAVLLVAIMAVAVALFIFVPKLALLYTN</sequence>
<dbReference type="GO" id="GO:0005524">
    <property type="term" value="F:ATP binding"/>
    <property type="evidence" value="ECO:0007669"/>
    <property type="project" value="UniProtKB-KW"/>
</dbReference>
<evidence type="ECO:0000256" key="6">
    <source>
        <dbReference type="ARBA" id="ARBA00022692"/>
    </source>
</evidence>
<evidence type="ECO:0000313" key="20">
    <source>
        <dbReference type="EMBL" id="CCG99902.1"/>
    </source>
</evidence>
<evidence type="ECO:0000256" key="14">
    <source>
        <dbReference type="ARBA" id="ARBA00023264"/>
    </source>
</evidence>
<keyword evidence="18" id="KW-0479">Metal-binding</keyword>
<dbReference type="Gene3D" id="1.10.287.3610">
    <property type="match status" value="1"/>
</dbReference>
<evidence type="ECO:0000256" key="8">
    <source>
        <dbReference type="ARBA" id="ARBA00022777"/>
    </source>
</evidence>
<evidence type="ECO:0000256" key="11">
    <source>
        <dbReference type="ARBA" id="ARBA00023098"/>
    </source>
</evidence>
<evidence type="ECO:0000256" key="4">
    <source>
        <dbReference type="ARBA" id="ARBA00022516"/>
    </source>
</evidence>
<dbReference type="Proteomes" id="UP000011058">
    <property type="component" value="Chromosome"/>
</dbReference>
<keyword evidence="14" id="KW-1208">Phospholipid metabolism</keyword>